<keyword evidence="2" id="KW-1185">Reference proteome</keyword>
<evidence type="ECO:0008006" key="3">
    <source>
        <dbReference type="Google" id="ProtNLM"/>
    </source>
</evidence>
<accession>A0ABR9M0Q0</accession>
<evidence type="ECO:0000313" key="1">
    <source>
        <dbReference type="EMBL" id="MBE1586479.1"/>
    </source>
</evidence>
<dbReference type="Proteomes" id="UP000633509">
    <property type="component" value="Unassembled WGS sequence"/>
</dbReference>
<sequence length="30" mass="3415">MTSRAVYRVPATTSRARVAVWRELKHMGAL</sequence>
<comment type="caution">
    <text evidence="1">The sequence shown here is derived from an EMBL/GenBank/DDBJ whole genome shotgun (WGS) entry which is preliminary data.</text>
</comment>
<dbReference type="EMBL" id="JADBEK010000001">
    <property type="protein sequence ID" value="MBE1586479.1"/>
    <property type="molecule type" value="Genomic_DNA"/>
</dbReference>
<protein>
    <recommendedName>
        <fullName evidence="3">Chromate resistance protein</fullName>
    </recommendedName>
</protein>
<organism evidence="1 2">
    <name type="scientific">Nonomuraea angiospora</name>
    <dbReference type="NCBI Taxonomy" id="46172"/>
    <lineage>
        <taxon>Bacteria</taxon>
        <taxon>Bacillati</taxon>
        <taxon>Actinomycetota</taxon>
        <taxon>Actinomycetes</taxon>
        <taxon>Streptosporangiales</taxon>
        <taxon>Streptosporangiaceae</taxon>
        <taxon>Nonomuraea</taxon>
    </lineage>
</organism>
<reference evidence="1 2" key="1">
    <citation type="submission" date="2020-10" db="EMBL/GenBank/DDBJ databases">
        <title>Sequencing the genomes of 1000 actinobacteria strains.</title>
        <authorList>
            <person name="Klenk H.-P."/>
        </authorList>
    </citation>
    <scope>NUCLEOTIDE SEQUENCE [LARGE SCALE GENOMIC DNA]</scope>
    <source>
        <strain evidence="1 2">DSM 43173</strain>
    </source>
</reference>
<gene>
    <name evidence="1" type="ORF">H4W80_004737</name>
</gene>
<evidence type="ECO:0000313" key="2">
    <source>
        <dbReference type="Proteomes" id="UP000633509"/>
    </source>
</evidence>
<name>A0ABR9M0Q0_9ACTN</name>
<proteinExistence type="predicted"/>